<evidence type="ECO:0000313" key="1">
    <source>
        <dbReference type="EMBL" id="GMF01613.1"/>
    </source>
</evidence>
<protein>
    <submittedName>
        <fullName evidence="1">Unnamed protein product</fullName>
    </submittedName>
</protein>
<keyword evidence="2" id="KW-1185">Reference proteome</keyword>
<proteinExistence type="predicted"/>
<dbReference type="EMBL" id="BSXV01005026">
    <property type="protein sequence ID" value="GMF01613.1"/>
    <property type="molecule type" value="Genomic_DNA"/>
</dbReference>
<name>A0ACB5U6W7_CANBO</name>
<sequence length="344" mass="40226">MKDQNRIKPSNNFSRHGDINEYQVENEYHHNDEENVLQIPRIPPIPKSTSINETHIGIGDANLTTTVCTRCKNEFNQFITKRLFKLCHHCRELQRERSRRWQMKTKEKQGVCRRCGSNLLNSENDYVLCEHCRLNLRSKKAIRVQQGKCVHCSGPKDPEDYNHKVCSRCRENDKIRRANLERVGAYMDLNMNNINNMNHINNFNGIKNGFTNHHIHQQQQQQHDPINGLNDISISMPQIHPSYKKEEIANNGNDNSEFINTGDLNNDKINIKSKSKSKIKTKTKNKIKKKRKLISVNKLDLSIDSNEYNDNIYVSTNINNKEQDEQEEIEISNEMLMKKLLIGY</sequence>
<evidence type="ECO:0000313" key="2">
    <source>
        <dbReference type="Proteomes" id="UP001165101"/>
    </source>
</evidence>
<comment type="caution">
    <text evidence="1">The sequence shown here is derived from an EMBL/GenBank/DDBJ whole genome shotgun (WGS) entry which is preliminary data.</text>
</comment>
<accession>A0ACB5U6W7</accession>
<gene>
    <name evidence="1" type="ORF">Cboi01_000588900</name>
</gene>
<organism evidence="1 2">
    <name type="scientific">Candida boidinii</name>
    <name type="common">Yeast</name>
    <dbReference type="NCBI Taxonomy" id="5477"/>
    <lineage>
        <taxon>Eukaryota</taxon>
        <taxon>Fungi</taxon>
        <taxon>Dikarya</taxon>
        <taxon>Ascomycota</taxon>
        <taxon>Saccharomycotina</taxon>
        <taxon>Pichiomycetes</taxon>
        <taxon>Pichiales</taxon>
        <taxon>Pichiaceae</taxon>
        <taxon>Ogataea</taxon>
        <taxon>Ogataea/Candida clade</taxon>
    </lineage>
</organism>
<dbReference type="Proteomes" id="UP001165101">
    <property type="component" value="Unassembled WGS sequence"/>
</dbReference>
<reference evidence="1" key="1">
    <citation type="submission" date="2023-04" db="EMBL/GenBank/DDBJ databases">
        <title>Candida boidinii NBRC 1967.</title>
        <authorList>
            <person name="Ichikawa N."/>
            <person name="Sato H."/>
            <person name="Tonouchi N."/>
        </authorList>
    </citation>
    <scope>NUCLEOTIDE SEQUENCE</scope>
    <source>
        <strain evidence="1">NBRC 1967</strain>
    </source>
</reference>